<sequence>MKEDGACGACKHQKRKCTPGCALRRYFPANQPPSIFQCVHRLFGVSNVTKILQSLQTEVERDDAMQSIIFESKMREQFPVEGCTRVIRDLQLQLHYALQELNRVHAQLAACRNLRGHLFMNNNAQPPSAAAAADVGPTYFESRVDPQYLSSEHPPSTNWLPGSTHFEPGSGSGSSSMPPPPPPPPPQANYSNSAIQQQMGSSFGIPRRRDQDFQESVMKSTLDETLSLQIGCDRIEEASSSFGIQQFPRHDQDSDETGDEADEQETVAD</sequence>
<dbReference type="GO" id="GO:0001216">
    <property type="term" value="F:DNA-binding transcription activator activity"/>
    <property type="evidence" value="ECO:0000318"/>
    <property type="project" value="GO_Central"/>
</dbReference>
<evidence type="ECO:0000313" key="5">
    <source>
        <dbReference type="Proteomes" id="UP000030748"/>
    </source>
</evidence>
<dbReference type="STRING" id="4155.A0A022R218"/>
<feature type="compositionally biased region" description="Pro residues" evidence="2">
    <location>
        <begin position="177"/>
        <end position="187"/>
    </location>
</feature>
<dbReference type="EMBL" id="KI630674">
    <property type="protein sequence ID" value="EYU34682.1"/>
    <property type="molecule type" value="Genomic_DNA"/>
</dbReference>
<dbReference type="PhylomeDB" id="A0A022R218"/>
<dbReference type="KEGG" id="egt:105960810"/>
<dbReference type="InterPro" id="IPR004883">
    <property type="entry name" value="LOB"/>
</dbReference>
<organism evidence="4 5">
    <name type="scientific">Erythranthe guttata</name>
    <name type="common">Yellow monkey flower</name>
    <name type="synonym">Mimulus guttatus</name>
    <dbReference type="NCBI Taxonomy" id="4155"/>
    <lineage>
        <taxon>Eukaryota</taxon>
        <taxon>Viridiplantae</taxon>
        <taxon>Streptophyta</taxon>
        <taxon>Embryophyta</taxon>
        <taxon>Tracheophyta</taxon>
        <taxon>Spermatophyta</taxon>
        <taxon>Magnoliopsida</taxon>
        <taxon>eudicotyledons</taxon>
        <taxon>Gunneridae</taxon>
        <taxon>Pentapetalae</taxon>
        <taxon>asterids</taxon>
        <taxon>lamiids</taxon>
        <taxon>Lamiales</taxon>
        <taxon>Phrymaceae</taxon>
        <taxon>Erythranthe</taxon>
    </lineage>
</organism>
<feature type="region of interest" description="Disordered" evidence="2">
    <location>
        <begin position="237"/>
        <end position="269"/>
    </location>
</feature>
<evidence type="ECO:0000256" key="2">
    <source>
        <dbReference type="SAM" id="MobiDB-lite"/>
    </source>
</evidence>
<dbReference type="OrthoDB" id="1893065at2759"/>
<feature type="domain" description="LOB" evidence="3">
    <location>
        <begin position="5"/>
        <end position="108"/>
    </location>
</feature>
<feature type="region of interest" description="Disordered" evidence="2">
    <location>
        <begin position="147"/>
        <end position="192"/>
    </location>
</feature>
<dbReference type="GO" id="GO:0006355">
    <property type="term" value="P:regulation of DNA-templated transcription"/>
    <property type="evidence" value="ECO:0000318"/>
    <property type="project" value="GO_Central"/>
</dbReference>
<feature type="compositionally biased region" description="Polar residues" evidence="2">
    <location>
        <begin position="148"/>
        <end position="161"/>
    </location>
</feature>
<dbReference type="GO" id="GO:0005634">
    <property type="term" value="C:nucleus"/>
    <property type="evidence" value="ECO:0000318"/>
    <property type="project" value="GO_Central"/>
</dbReference>
<reference evidence="4 5" key="1">
    <citation type="journal article" date="2013" name="Proc. Natl. Acad. Sci. U.S.A.">
        <title>Fine-scale variation in meiotic recombination in Mimulus inferred from population shotgun sequencing.</title>
        <authorList>
            <person name="Hellsten U."/>
            <person name="Wright K.M."/>
            <person name="Jenkins J."/>
            <person name="Shu S."/>
            <person name="Yuan Y."/>
            <person name="Wessler S.R."/>
            <person name="Schmutz J."/>
            <person name="Willis J.H."/>
            <person name="Rokhsar D.S."/>
        </authorList>
    </citation>
    <scope>NUCLEOTIDE SEQUENCE [LARGE SCALE GENOMIC DNA]</scope>
    <source>
        <strain evidence="5">cv. DUN x IM62</strain>
    </source>
</reference>
<gene>
    <name evidence="4" type="ORF">MIMGU_mgv11b024303mg</name>
</gene>
<dbReference type="PROSITE" id="PS50891">
    <property type="entry name" value="LOB"/>
    <property type="match status" value="1"/>
</dbReference>
<comment type="similarity">
    <text evidence="1">Belongs to the LOB domain-containing protein family.</text>
</comment>
<dbReference type="PANTHER" id="PTHR31301:SF21">
    <property type="entry name" value="LOB DOMAIN-CONTAINING PROTEIN 27-RELATED"/>
    <property type="match status" value="1"/>
</dbReference>
<dbReference type="Proteomes" id="UP000030748">
    <property type="component" value="Unassembled WGS sequence"/>
</dbReference>
<evidence type="ECO:0000259" key="3">
    <source>
        <dbReference type="PROSITE" id="PS50891"/>
    </source>
</evidence>
<evidence type="ECO:0000313" key="4">
    <source>
        <dbReference type="EMBL" id="EYU34682.1"/>
    </source>
</evidence>
<evidence type="ECO:0000256" key="1">
    <source>
        <dbReference type="ARBA" id="ARBA00005474"/>
    </source>
</evidence>
<keyword evidence="5" id="KW-1185">Reference proteome</keyword>
<accession>A0A022R218</accession>
<proteinExistence type="inferred from homology"/>
<dbReference type="eggNOG" id="ENOG502SR84">
    <property type="taxonomic scope" value="Eukaryota"/>
</dbReference>
<protein>
    <recommendedName>
        <fullName evidence="3">LOB domain-containing protein</fullName>
    </recommendedName>
</protein>
<name>A0A022R218_ERYGU</name>
<dbReference type="Pfam" id="PF03195">
    <property type="entry name" value="LOB"/>
    <property type="match status" value="1"/>
</dbReference>
<dbReference type="PANTHER" id="PTHR31301">
    <property type="entry name" value="LOB DOMAIN-CONTAINING PROTEIN 4-RELATED"/>
    <property type="match status" value="1"/>
</dbReference>
<dbReference type="AlphaFoldDB" id="A0A022R218"/>
<dbReference type="OMA" id="QNMQPQN"/>
<feature type="compositionally biased region" description="Acidic residues" evidence="2">
    <location>
        <begin position="253"/>
        <end position="269"/>
    </location>
</feature>